<reference evidence="1" key="1">
    <citation type="submission" date="2020-11" db="EMBL/GenBank/DDBJ databases">
        <authorList>
            <person name="Tran Van P."/>
        </authorList>
    </citation>
    <scope>NUCLEOTIDE SEQUENCE</scope>
</reference>
<dbReference type="EMBL" id="OE840553">
    <property type="protein sequence ID" value="CAD7591156.1"/>
    <property type="molecule type" value="Genomic_DNA"/>
</dbReference>
<dbReference type="GO" id="GO:0006751">
    <property type="term" value="P:glutathione catabolic process"/>
    <property type="evidence" value="ECO:0007669"/>
    <property type="project" value="InterPro"/>
</dbReference>
<name>A0A7R9JXH5_TIMGE</name>
<dbReference type="GO" id="GO:0036374">
    <property type="term" value="F:glutathione hydrolase activity"/>
    <property type="evidence" value="ECO:0007669"/>
    <property type="project" value="InterPro"/>
</dbReference>
<accession>A0A7R9JXH5</accession>
<dbReference type="Pfam" id="PF01019">
    <property type="entry name" value="G_glu_transpept"/>
    <property type="match status" value="1"/>
</dbReference>
<dbReference type="InterPro" id="IPR029055">
    <property type="entry name" value="Ntn_hydrolases_N"/>
</dbReference>
<evidence type="ECO:0000313" key="1">
    <source>
        <dbReference type="EMBL" id="CAD7591156.1"/>
    </source>
</evidence>
<dbReference type="AlphaFoldDB" id="A0A7R9JXH5"/>
<dbReference type="InterPro" id="IPR000101">
    <property type="entry name" value="GGT_peptidase"/>
</dbReference>
<dbReference type="SUPFAM" id="SSF56235">
    <property type="entry name" value="N-terminal nucleophile aminohydrolases (Ntn hydrolases)"/>
    <property type="match status" value="1"/>
</dbReference>
<dbReference type="InterPro" id="IPR043137">
    <property type="entry name" value="GGT_ssub_C"/>
</dbReference>
<dbReference type="PANTHER" id="PTHR11686">
    <property type="entry name" value="GAMMA GLUTAMYL TRANSPEPTIDASE"/>
    <property type="match status" value="1"/>
</dbReference>
<proteinExistence type="predicted"/>
<dbReference type="PANTHER" id="PTHR11686:SF9">
    <property type="entry name" value="RE13973P"/>
    <property type="match status" value="1"/>
</dbReference>
<gene>
    <name evidence="1" type="ORF">TGEB3V08_LOCUS4469</name>
</gene>
<sequence>MSEWSLGLQVVPGSLPPLAFVIMRHLWFGDSIKQAVDASRIHHQLLPDEFSYEFGILSQVVQGMEKLGHKVARYRVRGSIVCAIARLGGVLFANADYRKGGDVLGLN</sequence>
<dbReference type="Gene3D" id="3.60.20.40">
    <property type="match status" value="1"/>
</dbReference>
<protein>
    <submittedName>
        <fullName evidence="1">Uncharacterized protein</fullName>
    </submittedName>
</protein>
<dbReference type="GO" id="GO:0005886">
    <property type="term" value="C:plasma membrane"/>
    <property type="evidence" value="ECO:0007669"/>
    <property type="project" value="TreeGrafter"/>
</dbReference>
<organism evidence="1">
    <name type="scientific">Timema genevievae</name>
    <name type="common">Walking stick</name>
    <dbReference type="NCBI Taxonomy" id="629358"/>
    <lineage>
        <taxon>Eukaryota</taxon>
        <taxon>Metazoa</taxon>
        <taxon>Ecdysozoa</taxon>
        <taxon>Arthropoda</taxon>
        <taxon>Hexapoda</taxon>
        <taxon>Insecta</taxon>
        <taxon>Pterygota</taxon>
        <taxon>Neoptera</taxon>
        <taxon>Polyneoptera</taxon>
        <taxon>Phasmatodea</taxon>
        <taxon>Timematodea</taxon>
        <taxon>Timematoidea</taxon>
        <taxon>Timematidae</taxon>
        <taxon>Timema</taxon>
    </lineage>
</organism>